<evidence type="ECO:0000256" key="8">
    <source>
        <dbReference type="ARBA" id="ARBA00023065"/>
    </source>
</evidence>
<evidence type="ECO:0000256" key="13">
    <source>
        <dbReference type="RuleBase" id="RU000679"/>
    </source>
</evidence>
<keyword evidence="10" id="KW-0325">Glycoprotein</keyword>
<dbReference type="Gene3D" id="2.60.470.10">
    <property type="entry name" value="Acid-sensing ion channels like domains"/>
    <property type="match status" value="1"/>
</dbReference>
<evidence type="ECO:0000256" key="4">
    <source>
        <dbReference type="ARBA" id="ARBA00022461"/>
    </source>
</evidence>
<evidence type="ECO:0000256" key="6">
    <source>
        <dbReference type="ARBA" id="ARBA00022989"/>
    </source>
</evidence>
<name>A0AAV5WJ44_9BILA</name>
<keyword evidence="11 13" id="KW-0739">Sodium transport</keyword>
<proteinExistence type="inferred from homology"/>
<evidence type="ECO:0000256" key="5">
    <source>
        <dbReference type="ARBA" id="ARBA00022692"/>
    </source>
</evidence>
<dbReference type="InterPro" id="IPR001873">
    <property type="entry name" value="ENaC"/>
</dbReference>
<keyword evidence="15" id="KW-1185">Reference proteome</keyword>
<keyword evidence="8 13" id="KW-0406">Ion transport</keyword>
<evidence type="ECO:0008006" key="16">
    <source>
        <dbReference type="Google" id="ProtNLM"/>
    </source>
</evidence>
<evidence type="ECO:0000256" key="3">
    <source>
        <dbReference type="ARBA" id="ARBA00022448"/>
    </source>
</evidence>
<dbReference type="PANTHER" id="PTHR11690">
    <property type="entry name" value="AMILORIDE-SENSITIVE SODIUM CHANNEL-RELATED"/>
    <property type="match status" value="1"/>
</dbReference>
<dbReference type="Proteomes" id="UP001432322">
    <property type="component" value="Unassembled WGS sequence"/>
</dbReference>
<dbReference type="Pfam" id="PF00858">
    <property type="entry name" value="ASC"/>
    <property type="match status" value="1"/>
</dbReference>
<keyword evidence="5 13" id="KW-0812">Transmembrane</keyword>
<organism evidence="14 15">
    <name type="scientific">Pristionchus fissidentatus</name>
    <dbReference type="NCBI Taxonomy" id="1538716"/>
    <lineage>
        <taxon>Eukaryota</taxon>
        <taxon>Metazoa</taxon>
        <taxon>Ecdysozoa</taxon>
        <taxon>Nematoda</taxon>
        <taxon>Chromadorea</taxon>
        <taxon>Rhabditida</taxon>
        <taxon>Rhabditina</taxon>
        <taxon>Diplogasteromorpha</taxon>
        <taxon>Diplogasteroidea</taxon>
        <taxon>Neodiplogasteridae</taxon>
        <taxon>Pristionchus</taxon>
    </lineage>
</organism>
<reference evidence="14" key="1">
    <citation type="submission" date="2023-10" db="EMBL/GenBank/DDBJ databases">
        <title>Genome assembly of Pristionchus species.</title>
        <authorList>
            <person name="Yoshida K."/>
            <person name="Sommer R.J."/>
        </authorList>
    </citation>
    <scope>NUCLEOTIDE SEQUENCE</scope>
    <source>
        <strain evidence="14">RS5133</strain>
    </source>
</reference>
<feature type="non-terminal residue" evidence="14">
    <location>
        <position position="401"/>
    </location>
</feature>
<gene>
    <name evidence="14" type="ORF">PFISCL1PPCAC_23269</name>
</gene>
<dbReference type="GO" id="GO:0005886">
    <property type="term" value="C:plasma membrane"/>
    <property type="evidence" value="ECO:0007669"/>
    <property type="project" value="TreeGrafter"/>
</dbReference>
<evidence type="ECO:0000256" key="10">
    <source>
        <dbReference type="ARBA" id="ARBA00023180"/>
    </source>
</evidence>
<dbReference type="AlphaFoldDB" id="A0AAV5WJ44"/>
<evidence type="ECO:0000256" key="12">
    <source>
        <dbReference type="ARBA" id="ARBA00023303"/>
    </source>
</evidence>
<protein>
    <recommendedName>
        <fullName evidence="16">Ion channel</fullName>
    </recommendedName>
</protein>
<evidence type="ECO:0000313" key="14">
    <source>
        <dbReference type="EMBL" id="GMT31972.1"/>
    </source>
</evidence>
<evidence type="ECO:0000256" key="7">
    <source>
        <dbReference type="ARBA" id="ARBA00023053"/>
    </source>
</evidence>
<keyword evidence="3 13" id="KW-0813">Transport</keyword>
<dbReference type="PRINTS" id="PR01078">
    <property type="entry name" value="AMINACHANNEL"/>
</dbReference>
<keyword evidence="6" id="KW-1133">Transmembrane helix</keyword>
<evidence type="ECO:0000256" key="1">
    <source>
        <dbReference type="ARBA" id="ARBA00004141"/>
    </source>
</evidence>
<evidence type="ECO:0000313" key="15">
    <source>
        <dbReference type="Proteomes" id="UP001432322"/>
    </source>
</evidence>
<comment type="caution">
    <text evidence="14">The sequence shown here is derived from an EMBL/GenBank/DDBJ whole genome shotgun (WGS) entry which is preliminary data.</text>
</comment>
<keyword evidence="7" id="KW-0915">Sodium</keyword>
<dbReference type="GO" id="GO:0015280">
    <property type="term" value="F:ligand-gated sodium channel activity"/>
    <property type="evidence" value="ECO:0007669"/>
    <property type="project" value="TreeGrafter"/>
</dbReference>
<evidence type="ECO:0000256" key="2">
    <source>
        <dbReference type="ARBA" id="ARBA00007193"/>
    </source>
</evidence>
<sequence>MILQVGNLTGAVGGVNLTNAIGLGTTTLPPSRCAPYTAPDGVVYANRCATKDLAAVCNAESWKTHCTCSARWTDTYCSVSLQSLDNLGGNSSGQLIDVINSGSPARLITSLPALLSFLTDEQRVELSYTVDEMILEATYEEKPLDIHKHFTLFNDPSLGNCFTFNHFNASTTFQARGHSARYGLRVTLDFQAHEYAPWVESVGMYTYVHAIGQDIYLESVKHNVHPGRIDQVAMKKYRFTRMRNMFSHCAETKAVAQSYYFAGNYSVDGCLRSCYQDSVYRACGCMDPSYARKQGIKACNFEQLSCIDSMAARRGDAYYWPECTCSLPCGDEHYEYETSRAQLIQLSRVLGLTGGFVGILLGASIVFIVEVGLLVVRVGMIIMGNPQMLNAMKMKRVQRKH</sequence>
<keyword evidence="9" id="KW-0472">Membrane</keyword>
<evidence type="ECO:0000256" key="9">
    <source>
        <dbReference type="ARBA" id="ARBA00023136"/>
    </source>
</evidence>
<comment type="similarity">
    <text evidence="2 13">Belongs to the amiloride-sensitive sodium channel (TC 1.A.6) family.</text>
</comment>
<evidence type="ECO:0000256" key="11">
    <source>
        <dbReference type="ARBA" id="ARBA00023201"/>
    </source>
</evidence>
<keyword evidence="12 13" id="KW-0407">Ion channel</keyword>
<comment type="subcellular location">
    <subcellularLocation>
        <location evidence="1">Membrane</location>
        <topology evidence="1">Multi-pass membrane protein</topology>
    </subcellularLocation>
</comment>
<accession>A0AAV5WJ44</accession>
<dbReference type="EMBL" id="BTSY01000006">
    <property type="protein sequence ID" value="GMT31972.1"/>
    <property type="molecule type" value="Genomic_DNA"/>
</dbReference>
<dbReference type="PANTHER" id="PTHR11690:SF177">
    <property type="entry name" value="EGF-LIKE DOMAIN-CONTAINING PROTEIN"/>
    <property type="match status" value="1"/>
</dbReference>
<keyword evidence="4 13" id="KW-0894">Sodium channel</keyword>